<evidence type="ECO:0000256" key="1">
    <source>
        <dbReference type="SAM" id="Coils"/>
    </source>
</evidence>
<evidence type="ECO:0000313" key="8">
    <source>
        <dbReference type="EMBL" id="ALQ40967.1"/>
    </source>
</evidence>
<dbReference type="EMBL" id="CP013331">
    <property type="protein sequence ID" value="ALQ40494.1"/>
    <property type="molecule type" value="Genomic_DNA"/>
</dbReference>
<dbReference type="GO" id="GO:0004803">
    <property type="term" value="F:transposase activity"/>
    <property type="evidence" value="ECO:0007669"/>
    <property type="project" value="InterPro"/>
</dbReference>
<evidence type="ECO:0000313" key="5">
    <source>
        <dbReference type="EMBL" id="ALQ40494.1"/>
    </source>
</evidence>
<evidence type="ECO:0000313" key="4">
    <source>
        <dbReference type="EMBL" id="ALQ40210.1"/>
    </source>
</evidence>
<evidence type="ECO:0000313" key="6">
    <source>
        <dbReference type="EMBL" id="ALQ40819.1"/>
    </source>
</evidence>
<keyword evidence="1" id="KW-0175">Coiled coil</keyword>
<dbReference type="AlphaFoldDB" id="A0A0S2ZMN0"/>
<dbReference type="InterPro" id="IPR009057">
    <property type="entry name" value="Homeodomain-like_sf"/>
</dbReference>
<name>A0A0S2ZMN0_9FUSO</name>
<dbReference type="PANTHER" id="PTHR33795:SF1">
    <property type="entry name" value="INSERTION ELEMENT IS150 PROTEIN INSJ"/>
    <property type="match status" value="1"/>
</dbReference>
<dbReference type="SUPFAM" id="SSF46689">
    <property type="entry name" value="Homeodomain-like"/>
    <property type="match status" value="1"/>
</dbReference>
<feature type="coiled-coil region" evidence="1">
    <location>
        <begin position="121"/>
        <end position="155"/>
    </location>
</feature>
<dbReference type="Proteomes" id="UP000063275">
    <property type="component" value="Chromosome"/>
</dbReference>
<reference evidence="4 9" key="1">
    <citation type="submission" date="2015-11" db="EMBL/GenBank/DDBJ databases">
        <authorList>
            <person name="Zhang Y."/>
            <person name="Guo Z."/>
        </authorList>
    </citation>
    <scope>NUCLEOTIDE SEQUENCE [LARGE SCALE GENOMIC DNA]</scope>
    <source>
        <strain evidence="4 9">ChDC F174</strain>
    </source>
</reference>
<evidence type="ECO:0000313" key="3">
    <source>
        <dbReference type="EMBL" id="ALQ39985.1"/>
    </source>
</evidence>
<dbReference type="KEGG" id="fhw:RN87_08105"/>
<dbReference type="KEGG" id="fhw:RN87_06650"/>
<gene>
    <name evidence="2" type="ORF">RN87_03010</name>
    <name evidence="3" type="ORF">RN87_05515</name>
    <name evidence="4" type="ORF">RN87_06650</name>
    <name evidence="5" type="ORF">RN87_08105</name>
    <name evidence="6" type="ORF">RN87_09850</name>
    <name evidence="7" type="ORF">RN87_10045</name>
    <name evidence="8" type="ORF">RN87_10625</name>
</gene>
<evidence type="ECO:0000313" key="7">
    <source>
        <dbReference type="EMBL" id="ALQ40858.1"/>
    </source>
</evidence>
<evidence type="ECO:0000313" key="2">
    <source>
        <dbReference type="EMBL" id="ALQ39548.1"/>
    </source>
</evidence>
<dbReference type="KEGG" id="fhw:RN87_05515"/>
<proteinExistence type="predicted"/>
<dbReference type="GO" id="GO:0003677">
    <property type="term" value="F:DNA binding"/>
    <property type="evidence" value="ECO:0007669"/>
    <property type="project" value="InterPro"/>
</dbReference>
<sequence>MSKLTREDKIEIYERRKMGETISSLAQTFNICESNIKYLIALIKKHGYDILRNDKNRGFSKDFKLQTINRILINHESINSVAIDIGMTSSGILYNWLSKFKENGYNVVEKKKGRKPKSMTKPKKNDKILSEKEKIRKLEDEIIYLKAENEYLKKLRALVQERELKEKKK</sequence>
<dbReference type="EMBL" id="CP013331">
    <property type="protein sequence ID" value="ALQ40858.1"/>
    <property type="molecule type" value="Genomic_DNA"/>
</dbReference>
<organism evidence="4">
    <name type="scientific">Fusobacterium hwasookii ChDC F174</name>
    <dbReference type="NCBI Taxonomy" id="1307442"/>
    <lineage>
        <taxon>Bacteria</taxon>
        <taxon>Fusobacteriati</taxon>
        <taxon>Fusobacteriota</taxon>
        <taxon>Fusobacteriia</taxon>
        <taxon>Fusobacteriales</taxon>
        <taxon>Fusobacteriaceae</taxon>
        <taxon>Fusobacterium</taxon>
    </lineage>
</organism>
<dbReference type="GO" id="GO:0006313">
    <property type="term" value="P:DNA transposition"/>
    <property type="evidence" value="ECO:0007669"/>
    <property type="project" value="InterPro"/>
</dbReference>
<accession>A0A0S2ZMN0</accession>
<dbReference type="KEGG" id="fhw:RN87_10625"/>
<dbReference type="InterPro" id="IPR052057">
    <property type="entry name" value="IS150/IS1296_orfA-like"/>
</dbReference>
<dbReference type="EMBL" id="CP013331">
    <property type="protein sequence ID" value="ALQ40967.1"/>
    <property type="molecule type" value="Genomic_DNA"/>
</dbReference>
<dbReference type="EMBL" id="CP013331">
    <property type="protein sequence ID" value="ALQ40819.1"/>
    <property type="molecule type" value="Genomic_DNA"/>
</dbReference>
<evidence type="ECO:0000313" key="9">
    <source>
        <dbReference type="Proteomes" id="UP000063275"/>
    </source>
</evidence>
<dbReference type="KEGG" id="fhw:RN87_03010"/>
<protein>
    <submittedName>
        <fullName evidence="4">Transposase</fullName>
    </submittedName>
</protein>
<dbReference type="KEGG" id="fhw:RN87_10045"/>
<dbReference type="EMBL" id="CP013331">
    <property type="protein sequence ID" value="ALQ39985.1"/>
    <property type="molecule type" value="Genomic_DNA"/>
</dbReference>
<dbReference type="PANTHER" id="PTHR33795">
    <property type="entry name" value="INSERTION ELEMENT IS150 PROTEIN INSJ"/>
    <property type="match status" value="1"/>
</dbReference>
<dbReference type="KEGG" id="fhw:RN87_09850"/>
<dbReference type="EMBL" id="CP013331">
    <property type="protein sequence ID" value="ALQ40210.1"/>
    <property type="molecule type" value="Genomic_DNA"/>
</dbReference>
<dbReference type="EMBL" id="CP013331">
    <property type="protein sequence ID" value="ALQ39548.1"/>
    <property type="molecule type" value="Genomic_DNA"/>
</dbReference>